<dbReference type="CDD" id="cd03353">
    <property type="entry name" value="LbH_GlmU_C"/>
    <property type="match status" value="1"/>
</dbReference>
<keyword evidence="4 18" id="KW-0963">Cytoplasm</keyword>
<comment type="cofactor">
    <cofactor evidence="18">
        <name>Mg(2+)</name>
        <dbReference type="ChEBI" id="CHEBI:18420"/>
    </cofactor>
    <text evidence="18">Binds 1 Mg(2+) ion per subunit.</text>
</comment>
<feature type="binding site" evidence="18">
    <location>
        <position position="155"/>
    </location>
    <ligand>
        <name>UDP-N-acetyl-alpha-D-glucosamine</name>
        <dbReference type="ChEBI" id="CHEBI:57705"/>
    </ligand>
</feature>
<dbReference type="CDD" id="cd02540">
    <property type="entry name" value="GT2_GlmU_N_bac"/>
    <property type="match status" value="1"/>
</dbReference>
<evidence type="ECO:0000256" key="11">
    <source>
        <dbReference type="ARBA" id="ARBA00022984"/>
    </source>
</evidence>
<proteinExistence type="inferred from homology"/>
<feature type="region of interest" description="N-acetyltransferase" evidence="18">
    <location>
        <begin position="252"/>
        <end position="459"/>
    </location>
</feature>
<feature type="binding site" evidence="18">
    <location>
        <begin position="386"/>
        <end position="387"/>
    </location>
    <ligand>
        <name>acetyl-CoA</name>
        <dbReference type="ChEBI" id="CHEBI:57288"/>
    </ligand>
</feature>
<dbReference type="InterPro" id="IPR011004">
    <property type="entry name" value="Trimer_LpxA-like_sf"/>
</dbReference>
<evidence type="ECO:0000256" key="7">
    <source>
        <dbReference type="ARBA" id="ARBA00022723"/>
    </source>
</evidence>
<dbReference type="InterPro" id="IPR018357">
    <property type="entry name" value="Hexapep_transf_CS"/>
</dbReference>
<feature type="binding site" evidence="18">
    <location>
        <position position="333"/>
    </location>
    <ligand>
        <name>UDP-N-acetyl-alpha-D-glucosamine</name>
        <dbReference type="ChEBI" id="CHEBI:57705"/>
    </ligand>
</feature>
<feature type="binding site" evidence="18">
    <location>
        <begin position="9"/>
        <end position="12"/>
    </location>
    <ligand>
        <name>UDP-N-acetyl-alpha-D-glucosamine</name>
        <dbReference type="ChEBI" id="CHEBI:57705"/>
    </ligand>
</feature>
<comment type="catalytic activity">
    <reaction evidence="16 18">
        <text>N-acetyl-alpha-D-glucosamine 1-phosphate + UTP + H(+) = UDP-N-acetyl-alpha-D-glucosamine + diphosphate</text>
        <dbReference type="Rhea" id="RHEA:13509"/>
        <dbReference type="ChEBI" id="CHEBI:15378"/>
        <dbReference type="ChEBI" id="CHEBI:33019"/>
        <dbReference type="ChEBI" id="CHEBI:46398"/>
        <dbReference type="ChEBI" id="CHEBI:57705"/>
        <dbReference type="ChEBI" id="CHEBI:57776"/>
        <dbReference type="EC" id="2.7.7.23"/>
    </reaction>
</comment>
<comment type="function">
    <text evidence="17 18">Catalyzes the last two sequential reactions in the de novo biosynthetic pathway for UDP-N-acetylglucosamine (UDP-GlcNAc). The C-terminal domain catalyzes the transfer of acetyl group from acetyl coenzyme A to glucosamine-1-phosphate (GlcN-1-P) to produce N-acetylglucosamine-1-phosphate (GlcNAc-1-P), which is converted into UDP-GlcNAc by the transfer of uridine 5-monophosphate (from uridine 5-triphosphate), a reaction catalyzed by the N-terminal domain.</text>
</comment>
<dbReference type="PROSITE" id="PS00101">
    <property type="entry name" value="HEXAPEP_TRANSFERASES"/>
    <property type="match status" value="1"/>
</dbReference>
<evidence type="ECO:0000256" key="4">
    <source>
        <dbReference type="ARBA" id="ARBA00022490"/>
    </source>
</evidence>
<feature type="binding site" evidence="18">
    <location>
        <position position="440"/>
    </location>
    <ligand>
        <name>acetyl-CoA</name>
        <dbReference type="ChEBI" id="CHEBI:57288"/>
    </ligand>
</feature>
<dbReference type="InterPro" id="IPR038009">
    <property type="entry name" value="GlmU_C_LbH"/>
</dbReference>
<dbReference type="PANTHER" id="PTHR43584">
    <property type="entry name" value="NUCLEOTIDYL TRANSFERASE"/>
    <property type="match status" value="1"/>
</dbReference>
<keyword evidence="12 18" id="KW-0511">Multifunctional enzyme</keyword>
<protein>
    <recommendedName>
        <fullName evidence="18">Bifunctional protein GlmU</fullName>
    </recommendedName>
    <domain>
        <recommendedName>
            <fullName evidence="18">UDP-N-acetylglucosamine pyrophosphorylase</fullName>
            <ecNumber evidence="18">2.7.7.23</ecNumber>
        </recommendedName>
        <alternativeName>
            <fullName evidence="18">N-acetylglucosamine-1-phosphate uridyltransferase</fullName>
        </alternativeName>
    </domain>
    <domain>
        <recommendedName>
            <fullName evidence="18">Glucosamine-1-phosphate N-acetyltransferase</fullName>
            <ecNumber evidence="18">2.3.1.157</ecNumber>
        </recommendedName>
    </domain>
</protein>
<dbReference type="Gene3D" id="3.90.550.10">
    <property type="entry name" value="Spore Coat Polysaccharide Biosynthesis Protein SpsA, Chain A"/>
    <property type="match status" value="1"/>
</dbReference>
<dbReference type="PANTHER" id="PTHR43584:SF3">
    <property type="entry name" value="BIFUNCTIONAL PROTEIN GLMU"/>
    <property type="match status" value="1"/>
</dbReference>
<dbReference type="RefSeq" id="WP_205007374.1">
    <property type="nucleotide sequence ID" value="NZ_CBCRXA010000019.1"/>
</dbReference>
<evidence type="ECO:0000256" key="12">
    <source>
        <dbReference type="ARBA" id="ARBA00023268"/>
    </source>
</evidence>
<comment type="caution">
    <text evidence="21">The sequence shown here is derived from an EMBL/GenBank/DDBJ whole genome shotgun (WGS) entry which is preliminary data.</text>
</comment>
<reference evidence="21 22" key="1">
    <citation type="submission" date="2021-01" db="EMBL/GenBank/DDBJ databases">
        <title>Genomic Encyclopedia of Type Strains, Phase IV (KMG-IV): sequencing the most valuable type-strain genomes for metagenomic binning, comparative biology and taxonomic classification.</title>
        <authorList>
            <person name="Goeker M."/>
        </authorList>
    </citation>
    <scope>NUCLEOTIDE SEQUENCE [LARGE SCALE GENOMIC DNA]</scope>
    <source>
        <strain evidence="21 22">DSM 100968</strain>
    </source>
</reference>
<organism evidence="21 22">
    <name type="scientific">Sporolactobacillus spathodeae</name>
    <dbReference type="NCBI Taxonomy" id="1465502"/>
    <lineage>
        <taxon>Bacteria</taxon>
        <taxon>Bacillati</taxon>
        <taxon>Bacillota</taxon>
        <taxon>Bacilli</taxon>
        <taxon>Bacillales</taxon>
        <taxon>Sporolactobacillaceae</taxon>
        <taxon>Sporolactobacillus</taxon>
    </lineage>
</organism>
<dbReference type="GO" id="GO:0019134">
    <property type="term" value="F:glucosamine-1-phosphate N-acetyltransferase activity"/>
    <property type="evidence" value="ECO:0007669"/>
    <property type="project" value="UniProtKB-EC"/>
</dbReference>
<sequence>MSTRYAIILAAGQGTRMKSKLYKVLHPVCGKPMLRHVLDQIGKIDFTKKMVIVGHGSESVKACVETDAVCIFQKEQLGTAHAVLQARGELAGLAGTTVVLCGDTPLVRAETIKKLIDFQEKEHAAAAVLTAHAGDPAGYGRIVRDASGNLSRIVEDKDASEVEKAIDEINTGIYSFDNQLLFQFLEQVGNANAQGEYYLPDVLALLIQADEKVVACTTQHFEETAGVNDRAQLAAAEKTMRQRINHEHMMRGVTLTDPDHTYIDADCLIGQDTVIQPGTIISGKTEIGAGCLIGPNARLSNCQIGNESIVEQSVIEDSEIGHAVQIGPFAHIRPESIIHDQAKIGNFVEVKKSEIGAGSKASHLTYLGDAVLGCDVNMGCGTITVNYDGKNKYQTHIGDGAFIGCNANLVAPVSIGKGAFVAAGSTITESVNDDALAIARSRQTNKEKYAQKLNYRVNQ</sequence>
<dbReference type="EC" id="2.7.7.23" evidence="18"/>
<evidence type="ECO:0000256" key="2">
    <source>
        <dbReference type="ARBA" id="ARBA00007707"/>
    </source>
</evidence>
<dbReference type="Pfam" id="PF12804">
    <property type="entry name" value="NTP_transf_3"/>
    <property type="match status" value="1"/>
</dbReference>
<dbReference type="GO" id="GO:0003977">
    <property type="term" value="F:UDP-N-acetylglucosamine diphosphorylase activity"/>
    <property type="evidence" value="ECO:0007669"/>
    <property type="project" value="UniProtKB-EC"/>
</dbReference>
<keyword evidence="9 18" id="KW-0460">Magnesium</keyword>
<dbReference type="EC" id="2.3.1.157" evidence="18"/>
<comment type="pathway">
    <text evidence="18">Bacterial outer membrane biogenesis; LPS lipid A biosynthesis.</text>
</comment>
<dbReference type="NCBIfam" id="NF010934">
    <property type="entry name" value="PRK14354.1"/>
    <property type="match status" value="1"/>
</dbReference>
<keyword evidence="11 18" id="KW-0573">Peptidoglycan synthesis</keyword>
<keyword evidence="5 18" id="KW-0808">Transferase</keyword>
<evidence type="ECO:0000256" key="13">
    <source>
        <dbReference type="ARBA" id="ARBA00023315"/>
    </source>
</evidence>
<feature type="binding site" evidence="18">
    <location>
        <position position="377"/>
    </location>
    <ligand>
        <name>UDP-N-acetyl-alpha-D-glucosamine</name>
        <dbReference type="ChEBI" id="CHEBI:57705"/>
    </ligand>
</feature>
<comment type="caution">
    <text evidence="18">Lacks conserved residue(s) required for the propagation of feature annotation.</text>
</comment>
<feature type="binding site" evidence="18">
    <location>
        <position position="366"/>
    </location>
    <ligand>
        <name>UDP-N-acetyl-alpha-D-glucosamine</name>
        <dbReference type="ChEBI" id="CHEBI:57705"/>
    </ligand>
</feature>
<keyword evidence="22" id="KW-1185">Reference proteome</keyword>
<evidence type="ECO:0000256" key="8">
    <source>
        <dbReference type="ARBA" id="ARBA00022737"/>
    </source>
</evidence>
<dbReference type="SUPFAM" id="SSF51161">
    <property type="entry name" value="Trimeric LpxA-like enzymes"/>
    <property type="match status" value="1"/>
</dbReference>
<feature type="binding site" evidence="18">
    <location>
        <position position="103"/>
    </location>
    <ligand>
        <name>Mg(2+)</name>
        <dbReference type="ChEBI" id="CHEBI:18420"/>
    </ligand>
</feature>
<name>A0ABS2QAJ9_9BACL</name>
<dbReference type="InterPro" id="IPR025877">
    <property type="entry name" value="MobA-like_NTP_Trfase"/>
</dbReference>
<evidence type="ECO:0000256" key="9">
    <source>
        <dbReference type="ARBA" id="ARBA00022842"/>
    </source>
</evidence>
<feature type="region of interest" description="Pyrophosphorylase" evidence="18">
    <location>
        <begin position="1"/>
        <end position="230"/>
    </location>
</feature>
<feature type="binding site" evidence="18">
    <location>
        <position position="228"/>
    </location>
    <ligand>
        <name>Mg(2+)</name>
        <dbReference type="ChEBI" id="CHEBI:18420"/>
    </ligand>
</feature>
<feature type="domain" description="MobA-like NTP transferase" evidence="19">
    <location>
        <begin position="6"/>
        <end position="157"/>
    </location>
</feature>
<evidence type="ECO:0000256" key="15">
    <source>
        <dbReference type="ARBA" id="ARBA00048247"/>
    </source>
</evidence>
<evidence type="ECO:0000256" key="17">
    <source>
        <dbReference type="ARBA" id="ARBA00049628"/>
    </source>
</evidence>
<feature type="active site" description="Proton acceptor" evidence="18">
    <location>
        <position position="363"/>
    </location>
</feature>
<dbReference type="InterPro" id="IPR005882">
    <property type="entry name" value="Bifunctional_GlmU"/>
</dbReference>
<keyword evidence="10 18" id="KW-0133">Cell shape</keyword>
<feature type="binding site" evidence="18">
    <location>
        <position position="140"/>
    </location>
    <ligand>
        <name>UDP-N-acetyl-alpha-D-glucosamine</name>
        <dbReference type="ChEBI" id="CHEBI:57705"/>
    </ligand>
</feature>
<keyword evidence="14 18" id="KW-0961">Cell wall biogenesis/degradation</keyword>
<evidence type="ECO:0000256" key="18">
    <source>
        <dbReference type="HAMAP-Rule" id="MF_01631"/>
    </source>
</evidence>
<evidence type="ECO:0000256" key="1">
    <source>
        <dbReference type="ARBA" id="ARBA00004496"/>
    </source>
</evidence>
<comment type="pathway">
    <text evidence="18">Nucleotide-sugar biosynthesis; UDP-N-acetyl-alpha-D-glucosamine biosynthesis; UDP-N-acetyl-alpha-D-glucosamine from N-acetyl-alpha-D-glucosamine 1-phosphate: step 1/1.</text>
</comment>
<comment type="similarity">
    <text evidence="2 18">In the C-terminal section; belongs to the transferase hexapeptide repeat family.</text>
</comment>
<dbReference type="HAMAP" id="MF_01631">
    <property type="entry name" value="GlmU"/>
    <property type="match status" value="1"/>
</dbReference>
<comment type="pathway">
    <text evidence="18">Nucleotide-sugar biosynthesis; UDP-N-acetyl-alpha-D-glucosamine biosynthesis; N-acetyl-alpha-D-glucosamine 1-phosphate from alpha-D-glucosamine 6-phosphate (route II): step 2/2.</text>
</comment>
<dbReference type="NCBIfam" id="TIGR01173">
    <property type="entry name" value="glmU"/>
    <property type="match status" value="1"/>
</dbReference>
<dbReference type="InterPro" id="IPR056729">
    <property type="entry name" value="GMPPB_C"/>
</dbReference>
<evidence type="ECO:0000256" key="16">
    <source>
        <dbReference type="ARBA" id="ARBA00048493"/>
    </source>
</evidence>
<dbReference type="Gene3D" id="2.160.10.10">
    <property type="entry name" value="Hexapeptide repeat proteins"/>
    <property type="match status" value="1"/>
</dbReference>
<keyword evidence="6 18" id="KW-0548">Nucleotidyltransferase</keyword>
<evidence type="ECO:0000256" key="6">
    <source>
        <dbReference type="ARBA" id="ARBA00022695"/>
    </source>
</evidence>
<dbReference type="Pfam" id="PF25087">
    <property type="entry name" value="GMPPB_C"/>
    <property type="match status" value="1"/>
</dbReference>
<feature type="binding site" evidence="18">
    <location>
        <position position="73"/>
    </location>
    <ligand>
        <name>UDP-N-acetyl-alpha-D-glucosamine</name>
        <dbReference type="ChEBI" id="CHEBI:57705"/>
    </ligand>
</feature>
<evidence type="ECO:0000256" key="3">
    <source>
        <dbReference type="ARBA" id="ARBA00007947"/>
    </source>
</evidence>
<dbReference type="EMBL" id="JAFBEV010000024">
    <property type="protein sequence ID" value="MBM7658822.1"/>
    <property type="molecule type" value="Genomic_DNA"/>
</dbReference>
<accession>A0ABS2QAJ9</accession>
<feature type="domain" description="Mannose-1-phosphate guanyltransferase C-terminal" evidence="20">
    <location>
        <begin position="265"/>
        <end position="353"/>
    </location>
</feature>
<evidence type="ECO:0000256" key="14">
    <source>
        <dbReference type="ARBA" id="ARBA00023316"/>
    </source>
</evidence>
<evidence type="ECO:0000256" key="5">
    <source>
        <dbReference type="ARBA" id="ARBA00022679"/>
    </source>
</evidence>
<evidence type="ECO:0000259" key="20">
    <source>
        <dbReference type="Pfam" id="PF25087"/>
    </source>
</evidence>
<comment type="similarity">
    <text evidence="3 18">In the N-terminal section; belongs to the N-acetylglucosamine-1-phosphate uridyltransferase family.</text>
</comment>
<keyword evidence="7 18" id="KW-0479">Metal-binding</keyword>
<feature type="binding site" evidence="18">
    <location>
        <position position="228"/>
    </location>
    <ligand>
        <name>UDP-N-acetyl-alpha-D-glucosamine</name>
        <dbReference type="ChEBI" id="CHEBI:57705"/>
    </ligand>
</feature>
<feature type="binding site" evidence="18">
    <location>
        <position position="351"/>
    </location>
    <ligand>
        <name>UDP-N-acetyl-alpha-D-glucosamine</name>
        <dbReference type="ChEBI" id="CHEBI:57705"/>
    </ligand>
</feature>
<evidence type="ECO:0000313" key="22">
    <source>
        <dbReference type="Proteomes" id="UP000823201"/>
    </source>
</evidence>
<comment type="catalytic activity">
    <reaction evidence="15 18">
        <text>alpha-D-glucosamine 1-phosphate + acetyl-CoA = N-acetyl-alpha-D-glucosamine 1-phosphate + CoA + H(+)</text>
        <dbReference type="Rhea" id="RHEA:13725"/>
        <dbReference type="ChEBI" id="CHEBI:15378"/>
        <dbReference type="ChEBI" id="CHEBI:57287"/>
        <dbReference type="ChEBI" id="CHEBI:57288"/>
        <dbReference type="ChEBI" id="CHEBI:57776"/>
        <dbReference type="ChEBI" id="CHEBI:58516"/>
        <dbReference type="EC" id="2.3.1.157"/>
    </reaction>
</comment>
<gene>
    <name evidence="18" type="primary">glmU</name>
    <name evidence="21" type="ORF">JOC27_002285</name>
</gene>
<evidence type="ECO:0000313" key="21">
    <source>
        <dbReference type="EMBL" id="MBM7658822.1"/>
    </source>
</evidence>
<evidence type="ECO:0000256" key="10">
    <source>
        <dbReference type="ARBA" id="ARBA00022960"/>
    </source>
</evidence>
<feature type="binding site" evidence="18">
    <location>
        <position position="23"/>
    </location>
    <ligand>
        <name>UDP-N-acetyl-alpha-D-glucosamine</name>
        <dbReference type="ChEBI" id="CHEBI:57705"/>
    </ligand>
</feature>
<dbReference type="InterPro" id="IPR001451">
    <property type="entry name" value="Hexapep"/>
</dbReference>
<keyword evidence="13 18" id="KW-0012">Acyltransferase</keyword>
<evidence type="ECO:0000259" key="19">
    <source>
        <dbReference type="Pfam" id="PF12804"/>
    </source>
</evidence>
<dbReference type="InterPro" id="IPR050065">
    <property type="entry name" value="GlmU-like"/>
</dbReference>
<dbReference type="SUPFAM" id="SSF53448">
    <property type="entry name" value="Nucleotide-diphospho-sugar transferases"/>
    <property type="match status" value="1"/>
</dbReference>
<dbReference type="Proteomes" id="UP000823201">
    <property type="component" value="Unassembled WGS sequence"/>
</dbReference>
<dbReference type="Pfam" id="PF00132">
    <property type="entry name" value="Hexapep"/>
    <property type="match status" value="1"/>
</dbReference>
<comment type="subunit">
    <text evidence="18">Homotrimer.</text>
</comment>
<comment type="subcellular location">
    <subcellularLocation>
        <location evidence="1 18">Cytoplasm</location>
    </subcellularLocation>
</comment>
<feature type="binding site" evidence="18">
    <location>
        <position position="170"/>
    </location>
    <ligand>
        <name>UDP-N-acetyl-alpha-D-glucosamine</name>
        <dbReference type="ChEBI" id="CHEBI:57705"/>
    </ligand>
</feature>
<feature type="region of interest" description="Linker" evidence="18">
    <location>
        <begin position="231"/>
        <end position="251"/>
    </location>
</feature>
<feature type="binding site" evidence="18">
    <location>
        <begin position="78"/>
        <end position="79"/>
    </location>
    <ligand>
        <name>UDP-N-acetyl-alpha-D-glucosamine</name>
        <dbReference type="ChEBI" id="CHEBI:57705"/>
    </ligand>
</feature>
<feature type="binding site" evidence="18">
    <location>
        <position position="423"/>
    </location>
    <ligand>
        <name>acetyl-CoA</name>
        <dbReference type="ChEBI" id="CHEBI:57288"/>
    </ligand>
</feature>
<keyword evidence="8 18" id="KW-0677">Repeat</keyword>
<dbReference type="InterPro" id="IPR029044">
    <property type="entry name" value="Nucleotide-diphossugar_trans"/>
</dbReference>